<evidence type="ECO:0000256" key="5">
    <source>
        <dbReference type="ARBA" id="ARBA00022884"/>
    </source>
</evidence>
<feature type="active site" evidence="7">
    <location>
        <position position="71"/>
    </location>
</feature>
<dbReference type="EC" id="2.7.7.19" evidence="7"/>
<comment type="function">
    <text evidence="7">Adds poly(A) tail to the 3' end of many RNAs, which usually targets these RNAs for decay. Plays a significant role in the global control of gene expression, through influencing the rate of transcript degradation, and in the general RNA quality control.</text>
</comment>
<comment type="caution">
    <text evidence="13">The sequence shown here is derived from an EMBL/GenBank/DDBJ whole genome shotgun (WGS) entry which is preliminary data.</text>
</comment>
<dbReference type="SUPFAM" id="SSF81891">
    <property type="entry name" value="Poly A polymerase C-terminal region-like"/>
    <property type="match status" value="1"/>
</dbReference>
<feature type="active site" evidence="7">
    <location>
        <position position="69"/>
    </location>
</feature>
<dbReference type="NCBIfam" id="TIGR01942">
    <property type="entry name" value="pcnB"/>
    <property type="match status" value="1"/>
</dbReference>
<dbReference type="HAMAP" id="MF_00957">
    <property type="entry name" value="PolyA_pol"/>
    <property type="match status" value="1"/>
</dbReference>
<dbReference type="InterPro" id="IPR052191">
    <property type="entry name" value="tRNA_ntf/polyA_polymerase_I"/>
</dbReference>
<evidence type="ECO:0000313" key="14">
    <source>
        <dbReference type="Proteomes" id="UP000238196"/>
    </source>
</evidence>
<dbReference type="GO" id="GO:0006397">
    <property type="term" value="P:mRNA processing"/>
    <property type="evidence" value="ECO:0007669"/>
    <property type="project" value="UniProtKB-KW"/>
</dbReference>
<dbReference type="InterPro" id="IPR032828">
    <property type="entry name" value="PolyA_RNA-bd"/>
</dbReference>
<dbReference type="Pfam" id="PF12627">
    <property type="entry name" value="PolyA_pol_RNAbd"/>
    <property type="match status" value="1"/>
</dbReference>
<sequence>MNTGPAHHDTVPVVPQDSRIIQRDHHSISRKDITPSALKVLYRLQEAGFDAYIVGGGVRDLLLHLHPKDFDVATNASPEEVHRLFRNSRMIGRRFKIVHVQFGREIIEVATFRAHHAEQEEQGSDHSRQAANGMLLRDNVYGTLEEDVERRDFTINALYYTTKDFCIYDYHGGISDLNSRVVRIIGEPEARYREDPVRMLRAVRFAGKLGFDIEPVTAAPIHELAPLLAAVSNARLFDEVLKLLSSGHGLPTWKLMWQYGLIAPMLPDTWQSLQGDDEQTVQNRMMIELALANTDKRIAEDRPVTPAFLYAVLLWAPLLEELSYLQDEERMPLIPAMHEAAQRIMDRQVKHIAIPRRISSIMREIWELQFRLPRRQGKRPDQLMEHPRFRASYDFLRLREESGEDLNGLGIWWERYQEQTDDSRRSMIQDLKENYSEPPRSKRRRRPRKRTPTNE</sequence>
<dbReference type="InterPro" id="IPR025866">
    <property type="entry name" value="PolyA_pol_arg_C_dom"/>
</dbReference>
<dbReference type="Proteomes" id="UP000238196">
    <property type="component" value="Unassembled WGS sequence"/>
</dbReference>
<evidence type="ECO:0000256" key="8">
    <source>
        <dbReference type="RuleBase" id="RU003953"/>
    </source>
</evidence>
<feature type="compositionally biased region" description="Basic residues" evidence="9">
    <location>
        <begin position="441"/>
        <end position="455"/>
    </location>
</feature>
<dbReference type="InterPro" id="IPR043519">
    <property type="entry name" value="NT_sf"/>
</dbReference>
<comment type="catalytic activity">
    <reaction evidence="7">
        <text>RNA(n) + ATP = RNA(n)-3'-adenine ribonucleotide + diphosphate</text>
        <dbReference type="Rhea" id="RHEA:11332"/>
        <dbReference type="Rhea" id="RHEA-COMP:14527"/>
        <dbReference type="Rhea" id="RHEA-COMP:17347"/>
        <dbReference type="ChEBI" id="CHEBI:30616"/>
        <dbReference type="ChEBI" id="CHEBI:33019"/>
        <dbReference type="ChEBI" id="CHEBI:140395"/>
        <dbReference type="ChEBI" id="CHEBI:173115"/>
        <dbReference type="EC" id="2.7.7.19"/>
    </reaction>
</comment>
<dbReference type="PANTHER" id="PTHR43051">
    <property type="entry name" value="POLYNUCLEOTIDE ADENYLYLTRANSFERASE FAMILY PROTEIN"/>
    <property type="match status" value="1"/>
</dbReference>
<evidence type="ECO:0000313" key="13">
    <source>
        <dbReference type="EMBL" id="PPC79112.1"/>
    </source>
</evidence>
<dbReference type="GO" id="GO:0043633">
    <property type="term" value="P:polyadenylation-dependent RNA catabolic process"/>
    <property type="evidence" value="ECO:0007669"/>
    <property type="project" value="InterPro"/>
</dbReference>
<dbReference type="Gene3D" id="3.30.460.10">
    <property type="entry name" value="Beta Polymerase, domain 2"/>
    <property type="match status" value="1"/>
</dbReference>
<dbReference type="FunFam" id="3.30.460.10:FF:000035">
    <property type="entry name" value="Poly(A) polymerase I"/>
    <property type="match status" value="1"/>
</dbReference>
<accession>A0A2S5KWU5</accession>
<feature type="region of interest" description="Disordered" evidence="9">
    <location>
        <begin position="422"/>
        <end position="455"/>
    </location>
</feature>
<dbReference type="GO" id="GO:0005524">
    <property type="term" value="F:ATP binding"/>
    <property type="evidence" value="ECO:0007669"/>
    <property type="project" value="UniProtKB-UniRule"/>
</dbReference>
<reference evidence="13 14" key="1">
    <citation type="submission" date="2018-02" db="EMBL/GenBank/DDBJ databases">
        <title>novel marine gammaproteobacteria from coastal saline agro ecosystem.</title>
        <authorList>
            <person name="Krishnan R."/>
            <person name="Ramesh Kumar N."/>
        </authorList>
    </citation>
    <scope>NUCLEOTIDE SEQUENCE [LARGE SCALE GENOMIC DNA]</scope>
    <source>
        <strain evidence="13 14">228</strain>
    </source>
</reference>
<keyword evidence="4 7" id="KW-0067">ATP-binding</keyword>
<evidence type="ECO:0000259" key="10">
    <source>
        <dbReference type="Pfam" id="PF01743"/>
    </source>
</evidence>
<proteinExistence type="inferred from homology"/>
<feature type="domain" description="Poly A polymerase head" evidence="10">
    <location>
        <begin position="51"/>
        <end position="183"/>
    </location>
</feature>
<dbReference type="PANTHER" id="PTHR43051:SF1">
    <property type="entry name" value="POLYNUCLEOTIDE ADENYLYLTRANSFERASE FAMILY PROTEIN"/>
    <property type="match status" value="1"/>
</dbReference>
<evidence type="ECO:0000256" key="7">
    <source>
        <dbReference type="HAMAP-Rule" id="MF_00957"/>
    </source>
</evidence>
<keyword evidence="3 7" id="KW-0547">Nucleotide-binding</keyword>
<feature type="active site" evidence="7">
    <location>
        <position position="152"/>
    </location>
</feature>
<dbReference type="InterPro" id="IPR010206">
    <property type="entry name" value="PolA_pol_I"/>
</dbReference>
<keyword evidence="13" id="KW-0548">Nucleotidyltransferase</keyword>
<comment type="similarity">
    <text evidence="7 8">Belongs to the tRNA nucleotidyltransferase/poly(A) polymerase family.</text>
</comment>
<dbReference type="Gene3D" id="1.10.3090.10">
    <property type="entry name" value="cca-adding enzyme, domain 2"/>
    <property type="match status" value="1"/>
</dbReference>
<evidence type="ECO:0000259" key="12">
    <source>
        <dbReference type="Pfam" id="PF12627"/>
    </source>
</evidence>
<feature type="compositionally biased region" description="Basic and acidic residues" evidence="9">
    <location>
        <begin position="422"/>
        <end position="435"/>
    </location>
</feature>
<feature type="domain" description="tRNA nucleotidyltransferase/poly(A) polymerase RNA and SrmB- binding" evidence="12">
    <location>
        <begin position="210"/>
        <end position="271"/>
    </location>
</feature>
<evidence type="ECO:0000256" key="3">
    <source>
        <dbReference type="ARBA" id="ARBA00022741"/>
    </source>
</evidence>
<dbReference type="OrthoDB" id="5288233at2"/>
<evidence type="ECO:0000256" key="9">
    <source>
        <dbReference type="SAM" id="MobiDB-lite"/>
    </source>
</evidence>
<dbReference type="CDD" id="cd05398">
    <property type="entry name" value="NT_ClassII-CCAase"/>
    <property type="match status" value="1"/>
</dbReference>
<dbReference type="Pfam" id="PF01743">
    <property type="entry name" value="PolyA_pol"/>
    <property type="match status" value="1"/>
</dbReference>
<dbReference type="Pfam" id="PF12626">
    <property type="entry name" value="PolyA_pol_arg_C"/>
    <property type="match status" value="1"/>
</dbReference>
<organism evidence="13 14">
    <name type="scientific">Proteobacteria bacterium 228</name>
    <dbReference type="NCBI Taxonomy" id="2083153"/>
    <lineage>
        <taxon>Bacteria</taxon>
        <taxon>Pseudomonadati</taxon>
        <taxon>Pseudomonadota</taxon>
    </lineage>
</organism>
<keyword evidence="5 7" id="KW-0694">RNA-binding</keyword>
<evidence type="ECO:0000256" key="4">
    <source>
        <dbReference type="ARBA" id="ARBA00022840"/>
    </source>
</evidence>
<keyword evidence="2 7" id="KW-0808">Transferase</keyword>
<dbReference type="GO" id="GO:0003723">
    <property type="term" value="F:RNA binding"/>
    <property type="evidence" value="ECO:0007669"/>
    <property type="project" value="UniProtKB-UniRule"/>
</dbReference>
<feature type="domain" description="Polymerase A arginine-rich C-terminal" evidence="11">
    <location>
        <begin position="330"/>
        <end position="449"/>
    </location>
</feature>
<dbReference type="GO" id="GO:1990817">
    <property type="term" value="F:poly(A) RNA polymerase activity"/>
    <property type="evidence" value="ECO:0007669"/>
    <property type="project" value="UniProtKB-UniRule"/>
</dbReference>
<evidence type="ECO:0000256" key="2">
    <source>
        <dbReference type="ARBA" id="ARBA00022679"/>
    </source>
</evidence>
<name>A0A2S5KWU5_9PROT</name>
<dbReference type="SUPFAM" id="SSF81301">
    <property type="entry name" value="Nucleotidyltransferase"/>
    <property type="match status" value="1"/>
</dbReference>
<evidence type="ECO:0000256" key="6">
    <source>
        <dbReference type="ARBA" id="ARBA00023163"/>
    </source>
</evidence>
<evidence type="ECO:0000259" key="11">
    <source>
        <dbReference type="Pfam" id="PF12626"/>
    </source>
</evidence>
<evidence type="ECO:0000256" key="1">
    <source>
        <dbReference type="ARBA" id="ARBA00022664"/>
    </source>
</evidence>
<dbReference type="EMBL" id="PRLP01000005">
    <property type="protein sequence ID" value="PPC79112.1"/>
    <property type="molecule type" value="Genomic_DNA"/>
</dbReference>
<protein>
    <recommendedName>
        <fullName evidence="7">Poly(A) polymerase I</fullName>
        <shortName evidence="7">PAP I</shortName>
        <ecNumber evidence="7">2.7.7.19</ecNumber>
    </recommendedName>
</protein>
<keyword evidence="1 7" id="KW-0507">mRNA processing</keyword>
<dbReference type="InterPro" id="IPR002646">
    <property type="entry name" value="PolA_pol_head_dom"/>
</dbReference>
<keyword evidence="6 7" id="KW-0804">Transcription</keyword>
<gene>
    <name evidence="7" type="primary">pcnB</name>
    <name evidence="13" type="ORF">C4K68_01420</name>
</gene>
<dbReference type="AlphaFoldDB" id="A0A2S5KWU5"/>